<dbReference type="SUPFAM" id="SSF56796">
    <property type="entry name" value="Dehydroquinate synthase-like"/>
    <property type="match status" value="1"/>
</dbReference>
<dbReference type="Gene3D" id="1.20.1090.10">
    <property type="entry name" value="Dehydroquinate synthase-like - alpha domain"/>
    <property type="match status" value="1"/>
</dbReference>
<feature type="domain" description="Alcohol dehydrogenase iron-type/glycerol dehydrogenase GldA" evidence="2">
    <location>
        <begin position="12"/>
        <end position="175"/>
    </location>
</feature>
<sequence>MQFRNFKMVSYVVYGRGSFNQLDEILAPQRKVDAPMIFFVDHFFEGKALPNRIPLRGKDKIIFVDVTYEPKTTQVDALAQQLKAEFGMVSGIIGIGGGSTMDLAKAVSLMMTNPGSSADYQGWDLVKFPGVYKAGIPTLSGTGAEVSRTTVLTGPTRKLGMNSDFTPFDQIVLDPELTKDAPANQRFYTGMDCYIHCIESLEGNFINEFSKSYGEKALQLCQDIFLGKKPWTDEHDDKLMMASYAGGMSIAYSQVGVAHAVSYGLSYLLGTKHGIGNCIVMNHIEEYYPKGVAEFKQMVANNDIFIPEGICKSLSDEQFEAMINVSLGMKPLWENALGKNWEQIMTREKLRALYEKL</sequence>
<dbReference type="InterPro" id="IPR001670">
    <property type="entry name" value="ADH_Fe/GldA"/>
</dbReference>
<dbReference type="Pfam" id="PF25137">
    <property type="entry name" value="ADH_Fe_C"/>
    <property type="match status" value="1"/>
</dbReference>
<keyword evidence="1" id="KW-0560">Oxidoreductase</keyword>
<comment type="caution">
    <text evidence="4">The sequence shown here is derived from an EMBL/GenBank/DDBJ whole genome shotgun (WGS) entry which is preliminary data.</text>
</comment>
<dbReference type="RefSeq" id="WP_379013983.1">
    <property type="nucleotide sequence ID" value="NZ_JBHSDC010000019.1"/>
</dbReference>
<organism evidence="4 5">
    <name type="scientific">Parasediminibacterium paludis</name>
    <dbReference type="NCBI Taxonomy" id="908966"/>
    <lineage>
        <taxon>Bacteria</taxon>
        <taxon>Pseudomonadati</taxon>
        <taxon>Bacteroidota</taxon>
        <taxon>Chitinophagia</taxon>
        <taxon>Chitinophagales</taxon>
        <taxon>Chitinophagaceae</taxon>
        <taxon>Parasediminibacterium</taxon>
    </lineage>
</organism>
<dbReference type="PANTHER" id="PTHR11496">
    <property type="entry name" value="ALCOHOL DEHYDROGENASE"/>
    <property type="match status" value="1"/>
</dbReference>
<name>A0ABV8PYU5_9BACT</name>
<keyword evidence="5" id="KW-1185">Reference proteome</keyword>
<dbReference type="CDD" id="cd08184">
    <property type="entry name" value="Fe-ADH_KdnB-like"/>
    <property type="match status" value="1"/>
</dbReference>
<reference evidence="5" key="1">
    <citation type="journal article" date="2019" name="Int. J. Syst. Evol. Microbiol.">
        <title>The Global Catalogue of Microorganisms (GCM) 10K type strain sequencing project: providing services to taxonomists for standard genome sequencing and annotation.</title>
        <authorList>
            <consortium name="The Broad Institute Genomics Platform"/>
            <consortium name="The Broad Institute Genome Sequencing Center for Infectious Disease"/>
            <person name="Wu L."/>
            <person name="Ma J."/>
        </authorList>
    </citation>
    <scope>NUCLEOTIDE SEQUENCE [LARGE SCALE GENOMIC DNA]</scope>
    <source>
        <strain evidence="5">CECT 8010</strain>
    </source>
</reference>
<proteinExistence type="predicted"/>
<dbReference type="Gene3D" id="3.40.50.1970">
    <property type="match status" value="1"/>
</dbReference>
<dbReference type="EMBL" id="JBHSDC010000019">
    <property type="protein sequence ID" value="MFC4232216.1"/>
    <property type="molecule type" value="Genomic_DNA"/>
</dbReference>
<evidence type="ECO:0000313" key="4">
    <source>
        <dbReference type="EMBL" id="MFC4232216.1"/>
    </source>
</evidence>
<dbReference type="InterPro" id="IPR056798">
    <property type="entry name" value="ADH_Fe_C"/>
</dbReference>
<gene>
    <name evidence="4" type="ORF">ACFOW1_09960</name>
</gene>
<protein>
    <submittedName>
        <fullName evidence="4">Iron-containing alcohol dehydrogenase family protein</fullName>
    </submittedName>
</protein>
<dbReference type="PANTHER" id="PTHR11496:SF104">
    <property type="entry name" value="3-DEOXY-ALPHA-D-MANNO-OCTULOSONATE 8-OXIDASE"/>
    <property type="match status" value="1"/>
</dbReference>
<evidence type="ECO:0000313" key="5">
    <source>
        <dbReference type="Proteomes" id="UP001595906"/>
    </source>
</evidence>
<dbReference type="InterPro" id="IPR039697">
    <property type="entry name" value="Alcohol_dehydrogenase_Fe"/>
</dbReference>
<feature type="domain" description="Fe-containing alcohol dehydrogenase-like C-terminal" evidence="3">
    <location>
        <begin position="188"/>
        <end position="294"/>
    </location>
</feature>
<accession>A0ABV8PYU5</accession>
<evidence type="ECO:0000259" key="2">
    <source>
        <dbReference type="Pfam" id="PF00465"/>
    </source>
</evidence>
<dbReference type="Proteomes" id="UP001595906">
    <property type="component" value="Unassembled WGS sequence"/>
</dbReference>
<dbReference type="Pfam" id="PF00465">
    <property type="entry name" value="Fe-ADH"/>
    <property type="match status" value="1"/>
</dbReference>
<evidence type="ECO:0000259" key="3">
    <source>
        <dbReference type="Pfam" id="PF25137"/>
    </source>
</evidence>
<evidence type="ECO:0000256" key="1">
    <source>
        <dbReference type="ARBA" id="ARBA00023002"/>
    </source>
</evidence>